<dbReference type="SUPFAM" id="SSF50494">
    <property type="entry name" value="Trypsin-like serine proteases"/>
    <property type="match status" value="1"/>
</dbReference>
<dbReference type="InterPro" id="IPR001254">
    <property type="entry name" value="Trypsin_dom"/>
</dbReference>
<feature type="domain" description="Peptidase S1" evidence="5">
    <location>
        <begin position="42"/>
        <end position="310"/>
    </location>
</feature>
<dbReference type="CDD" id="cd00190">
    <property type="entry name" value="Tryp_SPc"/>
    <property type="match status" value="1"/>
</dbReference>
<accession>A0AAD4N5W2</accession>
<dbReference type="AlphaFoldDB" id="A0AAD4N5W2"/>
<name>A0AAD4N5W2_9BILA</name>
<evidence type="ECO:0000313" key="6">
    <source>
        <dbReference type="EMBL" id="KAI1712562.1"/>
    </source>
</evidence>
<comment type="caution">
    <text evidence="6">The sequence shown here is derived from an EMBL/GenBank/DDBJ whole genome shotgun (WGS) entry which is preliminary data.</text>
</comment>
<dbReference type="PRINTS" id="PR00722">
    <property type="entry name" value="CHYMOTRYPSIN"/>
</dbReference>
<reference evidence="6" key="1">
    <citation type="submission" date="2022-01" db="EMBL/GenBank/DDBJ databases">
        <title>Genome Sequence Resource for Two Populations of Ditylenchus destructor, the Migratory Endoparasitic Phytonematode.</title>
        <authorList>
            <person name="Zhang H."/>
            <person name="Lin R."/>
            <person name="Xie B."/>
        </authorList>
    </citation>
    <scope>NUCLEOTIDE SEQUENCE</scope>
    <source>
        <strain evidence="6">BazhouSP</strain>
    </source>
</reference>
<dbReference type="InterPro" id="IPR018114">
    <property type="entry name" value="TRYPSIN_HIS"/>
</dbReference>
<dbReference type="InterPro" id="IPR043504">
    <property type="entry name" value="Peptidase_S1_PA_chymotrypsin"/>
</dbReference>
<evidence type="ECO:0000313" key="7">
    <source>
        <dbReference type="Proteomes" id="UP001201812"/>
    </source>
</evidence>
<organism evidence="6 7">
    <name type="scientific">Ditylenchus destructor</name>
    <dbReference type="NCBI Taxonomy" id="166010"/>
    <lineage>
        <taxon>Eukaryota</taxon>
        <taxon>Metazoa</taxon>
        <taxon>Ecdysozoa</taxon>
        <taxon>Nematoda</taxon>
        <taxon>Chromadorea</taxon>
        <taxon>Rhabditida</taxon>
        <taxon>Tylenchina</taxon>
        <taxon>Tylenchomorpha</taxon>
        <taxon>Sphaerularioidea</taxon>
        <taxon>Anguinidae</taxon>
        <taxon>Anguininae</taxon>
        <taxon>Ditylenchus</taxon>
    </lineage>
</organism>
<dbReference type="PANTHER" id="PTHR24253:SF153">
    <property type="entry name" value="SERINE PROTEASE HEPSIN"/>
    <property type="match status" value="1"/>
</dbReference>
<keyword evidence="7" id="KW-1185">Reference proteome</keyword>
<evidence type="ECO:0000259" key="5">
    <source>
        <dbReference type="PROSITE" id="PS50240"/>
    </source>
</evidence>
<keyword evidence="2" id="KW-0720">Serine protease</keyword>
<dbReference type="GO" id="GO:0004252">
    <property type="term" value="F:serine-type endopeptidase activity"/>
    <property type="evidence" value="ECO:0007669"/>
    <property type="project" value="InterPro"/>
</dbReference>
<dbReference type="Pfam" id="PF00089">
    <property type="entry name" value="Trypsin"/>
    <property type="match status" value="1"/>
</dbReference>
<dbReference type="InterPro" id="IPR009003">
    <property type="entry name" value="Peptidase_S1_PA"/>
</dbReference>
<dbReference type="PROSITE" id="PS50240">
    <property type="entry name" value="TRYPSIN_DOM"/>
    <property type="match status" value="1"/>
</dbReference>
<feature type="signal peptide" evidence="4">
    <location>
        <begin position="1"/>
        <end position="22"/>
    </location>
</feature>
<evidence type="ECO:0000256" key="2">
    <source>
        <dbReference type="RuleBase" id="RU363034"/>
    </source>
</evidence>
<evidence type="ECO:0000256" key="3">
    <source>
        <dbReference type="SAM" id="MobiDB-lite"/>
    </source>
</evidence>
<dbReference type="Gene3D" id="2.40.10.10">
    <property type="entry name" value="Trypsin-like serine proteases"/>
    <property type="match status" value="1"/>
</dbReference>
<feature type="compositionally biased region" description="Polar residues" evidence="3">
    <location>
        <begin position="452"/>
        <end position="468"/>
    </location>
</feature>
<feature type="region of interest" description="Disordered" evidence="3">
    <location>
        <begin position="452"/>
        <end position="480"/>
    </location>
</feature>
<evidence type="ECO:0000256" key="4">
    <source>
        <dbReference type="SAM" id="SignalP"/>
    </source>
</evidence>
<dbReference type="InterPro" id="IPR033116">
    <property type="entry name" value="TRYPSIN_SER"/>
</dbReference>
<dbReference type="InterPro" id="IPR001314">
    <property type="entry name" value="Peptidase_S1A"/>
</dbReference>
<dbReference type="EMBL" id="JAKKPZ010000018">
    <property type="protein sequence ID" value="KAI1712562.1"/>
    <property type="molecule type" value="Genomic_DNA"/>
</dbReference>
<dbReference type="PROSITE" id="PS00135">
    <property type="entry name" value="TRYPSIN_SER"/>
    <property type="match status" value="1"/>
</dbReference>
<dbReference type="Proteomes" id="UP001201812">
    <property type="component" value="Unassembled WGS sequence"/>
</dbReference>
<keyword evidence="4" id="KW-0732">Signal</keyword>
<feature type="chain" id="PRO_5041915580" evidence="4">
    <location>
        <begin position="23"/>
        <end position="480"/>
    </location>
</feature>
<keyword evidence="2" id="KW-0378">Hydrolase</keyword>
<proteinExistence type="predicted"/>
<keyword evidence="2" id="KW-0645">Protease</keyword>
<sequence>MKYWCLSLVILASLIFEPAVSSAPELECGVSDDPPSSSHHRIVNGTVARKGQLPWIAYLRPLKPEGPSGCTASIISPNYILTAGHCVTDRHTGAVHKSMYVSAGVADDKDPGAVTIKSAENGVHRNPEYDPMCSSHDLAVIKLSKSLKFDKNIRSLCIKKTFNETESDIALISGYGAKKFFKWPCNVGIDPGCPSYPTDPEYYDGKLRWGTSKFVSEEKCRSEWDKHKPIMMECLSDSPIVCAKGIDHVDTYKGDSGSPISVENPGRTDGQKQYTQVGITSVGPVDKYQAVPPIYTRVSSYCDWINDVTEGEVFHINHYLSSNKYSTKNTKLQVADEDGLLECPFQRNTLIMHRTIEQTKCCKQEGKTRGLRREIFRISGSHISGSADLPEARPVPIVLSRREEAISVSYAQNGGATACWVDKTFGPNCPEGQVCKPCWHFTSFGACVDENGPNTTSSDSPVTQQWPSEQPPGIRPTLGH</sequence>
<keyword evidence="1" id="KW-1015">Disulfide bond</keyword>
<dbReference type="GO" id="GO:0006508">
    <property type="term" value="P:proteolysis"/>
    <property type="evidence" value="ECO:0007669"/>
    <property type="project" value="UniProtKB-KW"/>
</dbReference>
<dbReference type="PROSITE" id="PS00134">
    <property type="entry name" value="TRYPSIN_HIS"/>
    <property type="match status" value="1"/>
</dbReference>
<gene>
    <name evidence="6" type="ORF">DdX_09654</name>
</gene>
<evidence type="ECO:0000256" key="1">
    <source>
        <dbReference type="ARBA" id="ARBA00023157"/>
    </source>
</evidence>
<protein>
    <submittedName>
        <fullName evidence="6">Trypsin domain-containing protein</fullName>
    </submittedName>
</protein>
<dbReference type="PANTHER" id="PTHR24253">
    <property type="entry name" value="TRANSMEMBRANE PROTEASE SERINE"/>
    <property type="match status" value="1"/>
</dbReference>
<dbReference type="SMART" id="SM00020">
    <property type="entry name" value="Tryp_SPc"/>
    <property type="match status" value="1"/>
</dbReference>